<accession>A0A087D6M7</accession>
<keyword evidence="1" id="KW-1133">Transmembrane helix</keyword>
<protein>
    <submittedName>
        <fullName evidence="2">Uncharacterized protein</fullName>
    </submittedName>
</protein>
<gene>
    <name evidence="2" type="ORF">BISA_1774</name>
</gene>
<organism evidence="2 3">
    <name type="scientific">Bifidobacterium saguini DSM 23967</name>
    <dbReference type="NCBI Taxonomy" id="1437607"/>
    <lineage>
        <taxon>Bacteria</taxon>
        <taxon>Bacillati</taxon>
        <taxon>Actinomycetota</taxon>
        <taxon>Actinomycetes</taxon>
        <taxon>Bifidobacteriales</taxon>
        <taxon>Bifidobacteriaceae</taxon>
        <taxon>Bifidobacterium</taxon>
    </lineage>
</organism>
<dbReference type="RefSeq" id="WP_033891746.1">
    <property type="nucleotide sequence ID" value="NZ_JDUT01000006.1"/>
</dbReference>
<evidence type="ECO:0000313" key="3">
    <source>
        <dbReference type="Proteomes" id="UP000029066"/>
    </source>
</evidence>
<dbReference type="Proteomes" id="UP000029066">
    <property type="component" value="Unassembled WGS sequence"/>
</dbReference>
<comment type="caution">
    <text evidence="2">The sequence shown here is derived from an EMBL/GenBank/DDBJ whole genome shotgun (WGS) entry which is preliminary data.</text>
</comment>
<feature type="transmembrane region" description="Helical" evidence="1">
    <location>
        <begin position="12"/>
        <end position="32"/>
    </location>
</feature>
<evidence type="ECO:0000313" key="2">
    <source>
        <dbReference type="EMBL" id="KFI91177.1"/>
    </source>
</evidence>
<keyword evidence="1" id="KW-0472">Membrane</keyword>
<dbReference type="EMBL" id="JGZN01000016">
    <property type="protein sequence ID" value="KFI91177.1"/>
    <property type="molecule type" value="Genomic_DNA"/>
</dbReference>
<dbReference type="STRING" id="1437607.BISA_1774"/>
<reference evidence="2 3" key="1">
    <citation type="submission" date="2014-03" db="EMBL/GenBank/DDBJ databases">
        <title>Genomics of Bifidobacteria.</title>
        <authorList>
            <person name="Ventura M."/>
            <person name="Milani C."/>
            <person name="Lugli G.A."/>
        </authorList>
    </citation>
    <scope>NUCLEOTIDE SEQUENCE [LARGE SCALE GENOMIC DNA]</scope>
    <source>
        <strain evidence="2 3">DSM 23967</strain>
    </source>
</reference>
<keyword evidence="1" id="KW-0812">Transmembrane</keyword>
<sequence length="80" mass="8760">MNTDKTTTGWPYTRIETIALAVVTLLALAWLLTHDGCMHPLGNTIALIIYAGCGAALATPWAVRKLGPYLTEDDEQEEEE</sequence>
<dbReference type="AlphaFoldDB" id="A0A087D6M7"/>
<name>A0A087D6M7_9BIFI</name>
<proteinExistence type="predicted"/>
<evidence type="ECO:0000256" key="1">
    <source>
        <dbReference type="SAM" id="Phobius"/>
    </source>
</evidence>
<feature type="transmembrane region" description="Helical" evidence="1">
    <location>
        <begin position="44"/>
        <end position="63"/>
    </location>
</feature>